<comment type="caution">
    <text evidence="1">The sequence shown here is derived from an EMBL/GenBank/DDBJ whole genome shotgun (WGS) entry which is preliminary data.</text>
</comment>
<reference evidence="1 2" key="1">
    <citation type="journal article" date="2023" name="Plants (Basel)">
        <title>Bridging the Gap: Combining Genomics and Transcriptomics Approaches to Understand Stylosanthes scabra, an Orphan Legume from the Brazilian Caatinga.</title>
        <authorList>
            <person name="Ferreira-Neto J.R.C."/>
            <person name="da Silva M.D."/>
            <person name="Binneck E."/>
            <person name="de Melo N.F."/>
            <person name="da Silva R.H."/>
            <person name="de Melo A.L.T.M."/>
            <person name="Pandolfi V."/>
            <person name="Bustamante F.O."/>
            <person name="Brasileiro-Vidal A.C."/>
            <person name="Benko-Iseppon A.M."/>
        </authorList>
    </citation>
    <scope>NUCLEOTIDE SEQUENCE [LARGE SCALE GENOMIC DNA]</scope>
    <source>
        <tissue evidence="1">Leaves</tissue>
    </source>
</reference>
<evidence type="ECO:0000313" key="2">
    <source>
        <dbReference type="Proteomes" id="UP001341840"/>
    </source>
</evidence>
<keyword evidence="2" id="KW-1185">Reference proteome</keyword>
<accession>A0ABU6SWU1</accession>
<dbReference type="EMBL" id="JASCZI010062922">
    <property type="protein sequence ID" value="MED6140931.1"/>
    <property type="molecule type" value="Genomic_DNA"/>
</dbReference>
<sequence>MDNCLGGFEFYDHRNVVGDCDFNDGVHQGMDYPMIGEHYVYEQQPSSWHQSPPPYYECNQPYSVYQPNGYASSLQPTIEEALRPIYQEHKEFRGFQRRMETQLSTKADLVTRLTTQVSHNNPSTSQLPIDISHAEEEAFEKVDEQEMKVEMQVCEKVGDNEQEMEVEEAYKGLGFDKQELKGVKITFTQPLGASLSNLPSNTSFEWVSLPCVNFLGPHQYALLETDGQLRALCRLKSEDELMVGWQQELRLKNERISRLEVQRWCKAKLNGFQTRS</sequence>
<dbReference type="Proteomes" id="UP001341840">
    <property type="component" value="Unassembled WGS sequence"/>
</dbReference>
<proteinExistence type="predicted"/>
<organism evidence="1 2">
    <name type="scientific">Stylosanthes scabra</name>
    <dbReference type="NCBI Taxonomy" id="79078"/>
    <lineage>
        <taxon>Eukaryota</taxon>
        <taxon>Viridiplantae</taxon>
        <taxon>Streptophyta</taxon>
        <taxon>Embryophyta</taxon>
        <taxon>Tracheophyta</taxon>
        <taxon>Spermatophyta</taxon>
        <taxon>Magnoliopsida</taxon>
        <taxon>eudicotyledons</taxon>
        <taxon>Gunneridae</taxon>
        <taxon>Pentapetalae</taxon>
        <taxon>rosids</taxon>
        <taxon>fabids</taxon>
        <taxon>Fabales</taxon>
        <taxon>Fabaceae</taxon>
        <taxon>Papilionoideae</taxon>
        <taxon>50 kb inversion clade</taxon>
        <taxon>dalbergioids sensu lato</taxon>
        <taxon>Dalbergieae</taxon>
        <taxon>Pterocarpus clade</taxon>
        <taxon>Stylosanthes</taxon>
    </lineage>
</organism>
<protein>
    <submittedName>
        <fullName evidence="1">Uncharacterized protein</fullName>
    </submittedName>
</protein>
<gene>
    <name evidence="1" type="ORF">PIB30_098357</name>
</gene>
<name>A0ABU6SWU1_9FABA</name>
<evidence type="ECO:0000313" key="1">
    <source>
        <dbReference type="EMBL" id="MED6140931.1"/>
    </source>
</evidence>